<evidence type="ECO:0000256" key="2">
    <source>
        <dbReference type="SAM" id="Phobius"/>
    </source>
</evidence>
<reference evidence="3" key="1">
    <citation type="submission" date="2019-08" db="EMBL/GenBank/DDBJ databases">
        <title>The improved chromosome-level genome for the pearl oyster Pinctada fucata martensii using PacBio sequencing and Hi-C.</title>
        <authorList>
            <person name="Zheng Z."/>
        </authorList>
    </citation>
    <scope>NUCLEOTIDE SEQUENCE</scope>
    <source>
        <strain evidence="3">ZZ-2019</strain>
        <tissue evidence="3">Adductor muscle</tissue>
    </source>
</reference>
<dbReference type="Proteomes" id="UP001186944">
    <property type="component" value="Unassembled WGS sequence"/>
</dbReference>
<feature type="transmembrane region" description="Helical" evidence="2">
    <location>
        <begin position="134"/>
        <end position="156"/>
    </location>
</feature>
<keyword evidence="4" id="KW-1185">Reference proteome</keyword>
<protein>
    <submittedName>
        <fullName evidence="3">Uncharacterized protein</fullName>
    </submittedName>
</protein>
<organism evidence="3 4">
    <name type="scientific">Pinctada imbricata</name>
    <name type="common">Atlantic pearl-oyster</name>
    <name type="synonym">Pinctada martensii</name>
    <dbReference type="NCBI Taxonomy" id="66713"/>
    <lineage>
        <taxon>Eukaryota</taxon>
        <taxon>Metazoa</taxon>
        <taxon>Spiralia</taxon>
        <taxon>Lophotrochozoa</taxon>
        <taxon>Mollusca</taxon>
        <taxon>Bivalvia</taxon>
        <taxon>Autobranchia</taxon>
        <taxon>Pteriomorphia</taxon>
        <taxon>Pterioida</taxon>
        <taxon>Pterioidea</taxon>
        <taxon>Pteriidae</taxon>
        <taxon>Pinctada</taxon>
    </lineage>
</organism>
<evidence type="ECO:0000313" key="3">
    <source>
        <dbReference type="EMBL" id="KAK3086628.1"/>
    </source>
</evidence>
<keyword evidence="2" id="KW-0812">Transmembrane</keyword>
<dbReference type="EMBL" id="VSWD01000012">
    <property type="protein sequence ID" value="KAK3086628.1"/>
    <property type="molecule type" value="Genomic_DNA"/>
</dbReference>
<feature type="compositionally biased region" description="Basic residues" evidence="1">
    <location>
        <begin position="1"/>
        <end position="10"/>
    </location>
</feature>
<gene>
    <name evidence="3" type="ORF">FSP39_021210</name>
</gene>
<comment type="caution">
    <text evidence="3">The sequence shown here is derived from an EMBL/GenBank/DDBJ whole genome shotgun (WGS) entry which is preliminary data.</text>
</comment>
<keyword evidence="2" id="KW-1133">Transmembrane helix</keyword>
<keyword evidence="2" id="KW-0472">Membrane</keyword>
<dbReference type="AlphaFoldDB" id="A0AA88XQ41"/>
<feature type="region of interest" description="Disordered" evidence="1">
    <location>
        <begin position="168"/>
        <end position="207"/>
    </location>
</feature>
<feature type="region of interest" description="Disordered" evidence="1">
    <location>
        <begin position="1"/>
        <end position="64"/>
    </location>
</feature>
<accession>A0AA88XQ41</accession>
<evidence type="ECO:0000313" key="4">
    <source>
        <dbReference type="Proteomes" id="UP001186944"/>
    </source>
</evidence>
<feature type="compositionally biased region" description="Polar residues" evidence="1">
    <location>
        <begin position="25"/>
        <end position="38"/>
    </location>
</feature>
<sequence>MKPYRKRVLKKGGDLQQHQVAAPTAKSQNTHAKNTEQTPTERDTKGTRNTNSQHRNMKHKRLHIKQRDQWATGADLGRPSATQIADASCFSGTFLLEVFQKTRNTSLSDSYCSQAGCTLLDDIIGTLTGLGSNVLIAIIVIAGIVVLVPVSSIIIYQCCCKKADLPTDSETVSETRPKKLPKNVVDVEPVDTKKKGKASKSTDKDDW</sequence>
<evidence type="ECO:0000256" key="1">
    <source>
        <dbReference type="SAM" id="MobiDB-lite"/>
    </source>
</evidence>
<proteinExistence type="predicted"/>
<feature type="compositionally biased region" description="Basic residues" evidence="1">
    <location>
        <begin position="55"/>
        <end position="64"/>
    </location>
</feature>
<name>A0AA88XQ41_PINIB</name>